<dbReference type="InterPro" id="IPR023170">
    <property type="entry name" value="HhH_base_excis_C"/>
</dbReference>
<dbReference type="Gene3D" id="1.10.1670.10">
    <property type="entry name" value="Helix-hairpin-Helix base-excision DNA repair enzymes (C-terminal)"/>
    <property type="match status" value="1"/>
</dbReference>
<organism evidence="5 6">
    <name type="scientific">Paragemmobacter amnigenus</name>
    <dbReference type="NCBI Taxonomy" id="2852097"/>
    <lineage>
        <taxon>Bacteria</taxon>
        <taxon>Pseudomonadati</taxon>
        <taxon>Pseudomonadota</taxon>
        <taxon>Alphaproteobacteria</taxon>
        <taxon>Rhodobacterales</taxon>
        <taxon>Paracoccaceae</taxon>
        <taxon>Paragemmobacter</taxon>
    </lineage>
</organism>
<keyword evidence="3" id="KW-0234">DNA repair</keyword>
<dbReference type="Pfam" id="PF22175">
    <property type="entry name" value="Ogg-HhH"/>
    <property type="match status" value="1"/>
</dbReference>
<dbReference type="Gene3D" id="1.10.340.30">
    <property type="entry name" value="Hypothetical protein, domain 2"/>
    <property type="match status" value="1"/>
</dbReference>
<reference evidence="5 6" key="1">
    <citation type="submission" date="2021-06" db="EMBL/GenBank/DDBJ databases">
        <title>Rhodobacteraceae bacterium strain HSP-20.</title>
        <authorList>
            <person name="Chen W.-M."/>
        </authorList>
    </citation>
    <scope>NUCLEOTIDE SEQUENCE [LARGE SCALE GENOMIC DNA]</scope>
    <source>
        <strain evidence="5 6">HSP-20</strain>
    </source>
</reference>
<dbReference type="Proteomes" id="UP000731907">
    <property type="component" value="Unassembled WGS sequence"/>
</dbReference>
<dbReference type="InterPro" id="IPR012092">
    <property type="entry name" value="DNA_glyclase/AP_lyase_Ogg"/>
</dbReference>
<comment type="caution">
    <text evidence="5">The sequence shown here is derived from an EMBL/GenBank/DDBJ whole genome shotgun (WGS) entry which is preliminary data.</text>
</comment>
<dbReference type="RefSeq" id="WP_161764195.1">
    <property type="nucleotide sequence ID" value="NZ_JAAATX020000020.1"/>
</dbReference>
<evidence type="ECO:0000313" key="6">
    <source>
        <dbReference type="Proteomes" id="UP000731907"/>
    </source>
</evidence>
<evidence type="ECO:0000313" key="5">
    <source>
        <dbReference type="EMBL" id="MBU9700142.1"/>
    </source>
</evidence>
<evidence type="ECO:0000256" key="4">
    <source>
        <dbReference type="ARBA" id="ARBA00023295"/>
    </source>
</evidence>
<name>A0ABS6J961_9RHOB</name>
<keyword evidence="2" id="KW-0378">Hydrolase</keyword>
<accession>A0ABS6J961</accession>
<dbReference type="SUPFAM" id="SSF48150">
    <property type="entry name" value="DNA-glycosylase"/>
    <property type="match status" value="1"/>
</dbReference>
<evidence type="ECO:0000256" key="1">
    <source>
        <dbReference type="ARBA" id="ARBA00022763"/>
    </source>
</evidence>
<evidence type="ECO:0000256" key="2">
    <source>
        <dbReference type="ARBA" id="ARBA00022801"/>
    </source>
</evidence>
<dbReference type="InterPro" id="IPR011257">
    <property type="entry name" value="DNA_glycosylase"/>
</dbReference>
<keyword evidence="1" id="KW-0227">DNA damage</keyword>
<proteinExistence type="predicted"/>
<keyword evidence="6" id="KW-1185">Reference proteome</keyword>
<dbReference type="EMBL" id="JAAATX020000020">
    <property type="protein sequence ID" value="MBU9700142.1"/>
    <property type="molecule type" value="Genomic_DNA"/>
</dbReference>
<protein>
    <recommendedName>
        <fullName evidence="7">DNA lyase</fullName>
    </recommendedName>
</protein>
<evidence type="ECO:0008006" key="7">
    <source>
        <dbReference type="Google" id="ProtNLM"/>
    </source>
</evidence>
<gene>
    <name evidence="5" type="ORF">GU927_020075</name>
</gene>
<sequence length="232" mass="25811">MIYEGRQLQAAVASICPDIESRVAQFRDPADERALWWELSVCVLSSQVPFNLAIAAAEAIDKLGVLYCSQQRENVGEAIHCILRTHLNVGGRERLYRFPSVRAVQLERIHASVLANADSLKALLAGFETANHARRWLVANAHGLGPKQASMFLRNVALTYDLAIIDRHVLDYMSLTGLQSNAGSAVSSLKHYLPLEDVLRVHAEDLKCPVGILDWAIWIVMRIAKQQKGYAQ</sequence>
<evidence type="ECO:0000256" key="3">
    <source>
        <dbReference type="ARBA" id="ARBA00023204"/>
    </source>
</evidence>
<keyword evidence="4" id="KW-0326">Glycosidase</keyword>